<keyword evidence="3" id="KW-1185">Reference proteome</keyword>
<evidence type="ECO:0000313" key="3">
    <source>
        <dbReference type="Proteomes" id="UP000761534"/>
    </source>
</evidence>
<reference evidence="2" key="1">
    <citation type="journal article" date="2019" name="G3 (Bethesda)">
        <title>Genome Assemblies of Two Rare Opportunistic Yeast Pathogens: Diutina rugosa (syn. Candida rugosa) and Trichomonascus ciferrii (syn. Candida ciferrii).</title>
        <authorList>
            <person name="Mixao V."/>
            <person name="Saus E."/>
            <person name="Hansen A.P."/>
            <person name="Lass-Florl C."/>
            <person name="Gabaldon T."/>
        </authorList>
    </citation>
    <scope>NUCLEOTIDE SEQUENCE</scope>
    <source>
        <strain evidence="2">CBS 4856</strain>
    </source>
</reference>
<dbReference type="VEuPathDB" id="FungiDB:TRICI_004395"/>
<sequence>MFLLLVCAFLVVVNAVPYSGLIFIESEDKAVDGLQMSLQRQWKFSQDEFYYAFAVESLDAYQLNIFTLRDDGYLVGYNHTKALFAQTDGTYVSDSDRLLWFQPSQDHAMPLFNLTSPREMKLTYDGSPKFYVCNTTDLAHQAMNMNAVLLFKSDQTPETPCSKVSLKLLI</sequence>
<dbReference type="AlphaFoldDB" id="A0A642V146"/>
<keyword evidence="1" id="KW-0732">Signal</keyword>
<feature type="chain" id="PRO_5024978141" evidence="1">
    <location>
        <begin position="16"/>
        <end position="170"/>
    </location>
</feature>
<protein>
    <submittedName>
        <fullName evidence="2">Uncharacterized protein</fullName>
    </submittedName>
</protein>
<gene>
    <name evidence="2" type="ORF">TRICI_004395</name>
</gene>
<feature type="signal peptide" evidence="1">
    <location>
        <begin position="1"/>
        <end position="15"/>
    </location>
</feature>
<proteinExistence type="predicted"/>
<comment type="caution">
    <text evidence="2">The sequence shown here is derived from an EMBL/GenBank/DDBJ whole genome shotgun (WGS) entry which is preliminary data.</text>
</comment>
<accession>A0A642V146</accession>
<evidence type="ECO:0000313" key="2">
    <source>
        <dbReference type="EMBL" id="KAA8909746.1"/>
    </source>
</evidence>
<dbReference type="Proteomes" id="UP000761534">
    <property type="component" value="Unassembled WGS sequence"/>
</dbReference>
<evidence type="ECO:0000256" key="1">
    <source>
        <dbReference type="SAM" id="SignalP"/>
    </source>
</evidence>
<name>A0A642V146_9ASCO</name>
<dbReference type="EMBL" id="SWFS01000334">
    <property type="protein sequence ID" value="KAA8909746.1"/>
    <property type="molecule type" value="Genomic_DNA"/>
</dbReference>
<organism evidence="2 3">
    <name type="scientific">Trichomonascus ciferrii</name>
    <dbReference type="NCBI Taxonomy" id="44093"/>
    <lineage>
        <taxon>Eukaryota</taxon>
        <taxon>Fungi</taxon>
        <taxon>Dikarya</taxon>
        <taxon>Ascomycota</taxon>
        <taxon>Saccharomycotina</taxon>
        <taxon>Dipodascomycetes</taxon>
        <taxon>Dipodascales</taxon>
        <taxon>Trichomonascaceae</taxon>
        <taxon>Trichomonascus</taxon>
        <taxon>Trichomonascus ciferrii complex</taxon>
    </lineage>
</organism>